<dbReference type="PROSITE" id="PS00794">
    <property type="entry name" value="HPPK"/>
    <property type="match status" value="1"/>
</dbReference>
<name>A0A916K9Y4_9BACL</name>
<comment type="caution">
    <text evidence="2">The sequence shown here is derived from an EMBL/GenBank/DDBJ whole genome shotgun (WGS) entry which is preliminary data.</text>
</comment>
<gene>
    <name evidence="2" type="primary">sulD</name>
    <name evidence="2" type="ORF">PAESOLCIP111_05965</name>
</gene>
<feature type="domain" description="7,8-dihydro-6-hydroxymethylpterin-pyrophosphokinase" evidence="1">
    <location>
        <begin position="102"/>
        <end position="113"/>
    </location>
</feature>
<dbReference type="Pfam" id="PF01288">
    <property type="entry name" value="HPPK"/>
    <property type="match status" value="1"/>
</dbReference>
<dbReference type="InterPro" id="IPR000550">
    <property type="entry name" value="Hppk"/>
</dbReference>
<dbReference type="GO" id="GO:0003848">
    <property type="term" value="F:2-amino-4-hydroxy-6-hydroxymethyldihydropteridine diphosphokinase activity"/>
    <property type="evidence" value="ECO:0007669"/>
    <property type="project" value="InterPro"/>
</dbReference>
<sequence>MMDMDVGESQPDRRTERAYIGLGSNIGDRERYLQEAVRLLQEHPEVQVTGTSGRYETEPVGYVEQDPFLNMVIRVETTLTAERLFEQMLQAEQMLGRKREIRWGPRTIDLDLLLYGDMVQDRPDLILPHPRMLERAFVLVPLIEVMKPHEPERAMELNRHLERAEGKEGVKLWTN</sequence>
<accession>A0A916K9Y4</accession>
<dbReference type="AlphaFoldDB" id="A0A916K9Y4"/>
<dbReference type="NCBIfam" id="TIGR01498">
    <property type="entry name" value="folK"/>
    <property type="match status" value="1"/>
</dbReference>
<reference evidence="2" key="1">
    <citation type="submission" date="2021-06" db="EMBL/GenBank/DDBJ databases">
        <authorList>
            <person name="Criscuolo A."/>
        </authorList>
    </citation>
    <scope>NUCLEOTIDE SEQUENCE</scope>
    <source>
        <strain evidence="2">CIP111600</strain>
    </source>
</reference>
<keyword evidence="3" id="KW-1185">Reference proteome</keyword>
<dbReference type="PANTHER" id="PTHR43071:SF1">
    <property type="entry name" value="2-AMINO-4-HYDROXY-6-HYDROXYMETHYLDIHYDROPTERIDINE PYROPHOSPHOKINASE"/>
    <property type="match status" value="1"/>
</dbReference>
<evidence type="ECO:0000313" key="2">
    <source>
        <dbReference type="EMBL" id="CAG7649888.1"/>
    </source>
</evidence>
<dbReference type="PANTHER" id="PTHR43071">
    <property type="entry name" value="2-AMINO-4-HYDROXY-6-HYDROXYMETHYLDIHYDROPTERIDINE PYROPHOSPHOKINASE"/>
    <property type="match status" value="1"/>
</dbReference>
<evidence type="ECO:0000313" key="3">
    <source>
        <dbReference type="Proteomes" id="UP000693672"/>
    </source>
</evidence>
<dbReference type="EMBL" id="CAJVAS010000051">
    <property type="protein sequence ID" value="CAG7649888.1"/>
    <property type="molecule type" value="Genomic_DNA"/>
</dbReference>
<dbReference type="CDD" id="cd00483">
    <property type="entry name" value="HPPK"/>
    <property type="match status" value="1"/>
</dbReference>
<evidence type="ECO:0000259" key="1">
    <source>
        <dbReference type="PROSITE" id="PS00794"/>
    </source>
</evidence>
<proteinExistence type="predicted"/>
<dbReference type="Proteomes" id="UP000693672">
    <property type="component" value="Unassembled WGS sequence"/>
</dbReference>
<dbReference type="GO" id="GO:0009396">
    <property type="term" value="P:folic acid-containing compound biosynthetic process"/>
    <property type="evidence" value="ECO:0007669"/>
    <property type="project" value="InterPro"/>
</dbReference>
<protein>
    <submittedName>
        <fullName evidence="2">Bifunctional folate synthesis protein</fullName>
    </submittedName>
</protein>
<organism evidence="2 3">
    <name type="scientific">Paenibacillus solanacearum</name>
    <dbReference type="NCBI Taxonomy" id="2048548"/>
    <lineage>
        <taxon>Bacteria</taxon>
        <taxon>Bacillati</taxon>
        <taxon>Bacillota</taxon>
        <taxon>Bacilli</taxon>
        <taxon>Bacillales</taxon>
        <taxon>Paenibacillaceae</taxon>
        <taxon>Paenibacillus</taxon>
    </lineage>
</organism>